<reference evidence="2 3" key="1">
    <citation type="submission" date="2016-02" db="EMBL/GenBank/DDBJ databases">
        <title>Genome sequence of Moorella mulderi DSM 14980.</title>
        <authorList>
            <person name="Poehlein A."/>
            <person name="Daniel R."/>
        </authorList>
    </citation>
    <scope>NUCLEOTIDE SEQUENCE [LARGE SCALE GENOMIC DNA]</scope>
    <source>
        <strain evidence="2 3">DSM 14980</strain>
    </source>
</reference>
<dbReference type="AlphaFoldDB" id="A0A151AU09"/>
<evidence type="ECO:0000259" key="1">
    <source>
        <dbReference type="Pfam" id="PF18423"/>
    </source>
</evidence>
<gene>
    <name evidence="2" type="ORF">MOMUL_26490</name>
</gene>
<dbReference type="RefSeq" id="WP_062285454.1">
    <property type="nucleotide sequence ID" value="NZ_LTBC01000015.1"/>
</dbReference>
<accession>A0A151AU09</accession>
<dbReference type="PATRIC" id="fig|1122241.3.peg.2814"/>
<sequence length="135" mass="14689">MTHEVCGGKGREANTACPVCGTKGQKVPGITVASLLNTAVAASFSDIRYNLCLSPSCNVVYYSDNGTVFTKENVRVPVWFKEELPRIICYCNNVTDSEILDHIVTRQCCHNLKDIREHTGANAGHDCLTKNPAGT</sequence>
<dbReference type="EMBL" id="LTBC01000015">
    <property type="protein sequence ID" value="KYH31118.1"/>
    <property type="molecule type" value="Genomic_DNA"/>
</dbReference>
<name>A0A151AU09_9FIRM</name>
<dbReference type="Gene3D" id="2.20.25.270">
    <property type="match status" value="1"/>
</dbReference>
<comment type="caution">
    <text evidence="2">The sequence shown here is derived from an EMBL/GenBank/DDBJ whole genome shotgun (WGS) entry which is preliminary data.</text>
</comment>
<dbReference type="Gene3D" id="1.10.10.1100">
    <property type="entry name" value="BFD-like [2Fe-2S]-binding domain"/>
    <property type="match status" value="1"/>
</dbReference>
<keyword evidence="3" id="KW-1185">Reference proteome</keyword>
<protein>
    <submittedName>
        <fullName evidence="2">BFD-like [2Fe-2S] binding domain protein</fullName>
    </submittedName>
</protein>
<feature type="domain" description="CopZ zinc binding" evidence="1">
    <location>
        <begin position="15"/>
        <end position="75"/>
    </location>
</feature>
<dbReference type="OrthoDB" id="95698at2"/>
<organism evidence="2 3">
    <name type="scientific">Moorella mulderi DSM 14980</name>
    <dbReference type="NCBI Taxonomy" id="1122241"/>
    <lineage>
        <taxon>Bacteria</taxon>
        <taxon>Bacillati</taxon>
        <taxon>Bacillota</taxon>
        <taxon>Clostridia</taxon>
        <taxon>Neomoorellales</taxon>
        <taxon>Neomoorellaceae</taxon>
        <taxon>Neomoorella</taxon>
    </lineage>
</organism>
<dbReference type="InterPro" id="IPR040890">
    <property type="entry name" value="Znf_CopZ"/>
</dbReference>
<dbReference type="InterPro" id="IPR041854">
    <property type="entry name" value="BFD-like_2Fe2S-bd_dom_sf"/>
</dbReference>
<dbReference type="Proteomes" id="UP000075670">
    <property type="component" value="Unassembled WGS sequence"/>
</dbReference>
<proteinExistence type="predicted"/>
<evidence type="ECO:0000313" key="3">
    <source>
        <dbReference type="Proteomes" id="UP000075670"/>
    </source>
</evidence>
<evidence type="ECO:0000313" key="2">
    <source>
        <dbReference type="EMBL" id="KYH31118.1"/>
    </source>
</evidence>
<dbReference type="Pfam" id="PF18423">
    <property type="entry name" value="zf_CopZ"/>
    <property type="match status" value="1"/>
</dbReference>